<dbReference type="Proteomes" id="UP000475928">
    <property type="component" value="Unassembled WGS sequence"/>
</dbReference>
<proteinExistence type="predicted"/>
<gene>
    <name evidence="1" type="ORF">Hs20B_13990</name>
</gene>
<evidence type="ECO:0000313" key="1">
    <source>
        <dbReference type="EMBL" id="GFH41001.1"/>
    </source>
</evidence>
<dbReference type="EMBL" id="BLLH01000008">
    <property type="protein sequence ID" value="GFH41001.1"/>
    <property type="molecule type" value="Genomic_DNA"/>
</dbReference>
<sequence length="59" mass="7038">MVKPKLESKLHSEFTFFILSVNYAIRVDNPENYDKIKLTKNSIFMEKASCQRVKREKDE</sequence>
<organism evidence="1 2">
    <name type="scientific">Pseudolactococcus insecticola</name>
    <dbReference type="NCBI Taxonomy" id="2709158"/>
    <lineage>
        <taxon>Bacteria</taxon>
        <taxon>Bacillati</taxon>
        <taxon>Bacillota</taxon>
        <taxon>Bacilli</taxon>
        <taxon>Lactobacillales</taxon>
        <taxon>Streptococcaceae</taxon>
        <taxon>Pseudolactococcus</taxon>
    </lineage>
</organism>
<comment type="caution">
    <text evidence="1">The sequence shown here is derived from an EMBL/GenBank/DDBJ whole genome shotgun (WGS) entry which is preliminary data.</text>
</comment>
<name>A0A6A0B970_9LACT</name>
<keyword evidence="2" id="KW-1185">Reference proteome</keyword>
<reference evidence="1 2" key="1">
    <citation type="submission" date="2020-02" db="EMBL/GenBank/DDBJ databases">
        <title>Draft genome sequence of Lactococcus sp. Hs20B0-1.</title>
        <authorList>
            <person name="Noda S."/>
            <person name="Yuki M."/>
            <person name="Ohkuma M."/>
        </authorList>
    </citation>
    <scope>NUCLEOTIDE SEQUENCE [LARGE SCALE GENOMIC DNA]</scope>
    <source>
        <strain evidence="1 2">Hs20B0-1</strain>
    </source>
</reference>
<accession>A0A6A0B970</accession>
<dbReference type="AlphaFoldDB" id="A0A6A0B970"/>
<evidence type="ECO:0000313" key="2">
    <source>
        <dbReference type="Proteomes" id="UP000475928"/>
    </source>
</evidence>
<protein>
    <submittedName>
        <fullName evidence="1">Uncharacterized protein</fullName>
    </submittedName>
</protein>